<accession>H3ZA87</accession>
<gene>
    <name evidence="1" type="ORF">AJE_01129</name>
</gene>
<reference evidence="1 2" key="1">
    <citation type="journal article" date="2012" name="J. Bacteriol.">
        <title>Genome Sequence of Extracellular-Protease-Producing Alishewanella jeotgali Isolated from Traditional Korean Fermented Seafood.</title>
        <authorList>
            <person name="Jung J."/>
            <person name="Chun J."/>
            <person name="Park W."/>
        </authorList>
    </citation>
    <scope>NUCLEOTIDE SEQUENCE [LARGE SCALE GENOMIC DNA]</scope>
    <source>
        <strain evidence="1 2">KCTC 22429</strain>
    </source>
</reference>
<evidence type="ECO:0000313" key="2">
    <source>
        <dbReference type="Proteomes" id="UP000012046"/>
    </source>
</evidence>
<dbReference type="EMBL" id="AHTH01000004">
    <property type="protein sequence ID" value="EHR42441.1"/>
    <property type="molecule type" value="Genomic_DNA"/>
</dbReference>
<organism evidence="1 2">
    <name type="scientific">Alishewanella jeotgali KCTC 22429</name>
    <dbReference type="NCBI Taxonomy" id="1129374"/>
    <lineage>
        <taxon>Bacteria</taxon>
        <taxon>Pseudomonadati</taxon>
        <taxon>Pseudomonadota</taxon>
        <taxon>Gammaproteobacteria</taxon>
        <taxon>Alteromonadales</taxon>
        <taxon>Alteromonadaceae</taxon>
        <taxon>Alishewanella</taxon>
    </lineage>
</organism>
<protein>
    <submittedName>
        <fullName evidence="1">Uncharacterized protein</fullName>
    </submittedName>
</protein>
<dbReference type="SUPFAM" id="SSF81593">
    <property type="entry name" value="Nucleotidyltransferase substrate binding subunit/domain"/>
    <property type="match status" value="1"/>
</dbReference>
<dbReference type="Proteomes" id="UP000012046">
    <property type="component" value="Unassembled WGS sequence"/>
</dbReference>
<comment type="caution">
    <text evidence="1">The sequence shown here is derived from an EMBL/GenBank/DDBJ whole genome shotgun (WGS) entry which is preliminary data.</text>
</comment>
<dbReference type="Gene3D" id="1.20.120.330">
    <property type="entry name" value="Nucleotidyltransferases domain 2"/>
    <property type="match status" value="1"/>
</dbReference>
<dbReference type="eggNOG" id="ENOG5032Z4K">
    <property type="taxonomic scope" value="Bacteria"/>
</dbReference>
<dbReference type="PATRIC" id="fig|1129374.4.peg.228"/>
<dbReference type="RefSeq" id="WP_008949287.1">
    <property type="nucleotide sequence ID" value="NZ_AHTH01000004.1"/>
</dbReference>
<evidence type="ECO:0000313" key="1">
    <source>
        <dbReference type="EMBL" id="EHR42441.1"/>
    </source>
</evidence>
<dbReference type="AlphaFoldDB" id="H3ZA87"/>
<proteinExistence type="predicted"/>
<name>H3ZA87_9ALTE</name>
<dbReference type="STRING" id="1129374.AJE_01129"/>
<keyword evidence="2" id="KW-1185">Reference proteome</keyword>
<sequence length="164" mass="18674">MTTLSDEQLRLAFLIRVIDKERKQLTVTLQRLFNAPLTPERLQQLDTDPAFSEQLDAFASRFARLQDNLGDKLLPATLAALGEHKGPVLDNLNKAERFGWLESAENWLLARQLRNKMVHEYIEDLQLLADALNSAANFTPLLENFAMQLISALEQRNLLPSNSF</sequence>